<evidence type="ECO:0000256" key="1">
    <source>
        <dbReference type="ARBA" id="ARBA00001933"/>
    </source>
</evidence>
<dbReference type="Gene3D" id="3.40.640.10">
    <property type="entry name" value="Type I PLP-dependent aspartate aminotransferase-like (Major domain)"/>
    <property type="match status" value="1"/>
</dbReference>
<dbReference type="InterPro" id="IPR015421">
    <property type="entry name" value="PyrdxlP-dep_Trfase_major"/>
</dbReference>
<protein>
    <submittedName>
        <fullName evidence="7">Aminotransferase</fullName>
    </submittedName>
</protein>
<sequence>MDLPRADIDPDGLLEYSVVFTDRSLNHMSARFVAAFQDLIRILADTYHAAAVAVVPGGGSFGMEAIARQFAGGRRVLVLRNGFFSYRWSQIIDAGRLTEDHRVLAARPVSDEPQAGFAPAPIEEVEQAIAAQRPEVVFAPHVETASGILLDDDYLRRVAEGTHAVGGLFVLDCVASGPLWVDMTAIGVDILLSAPQKGWSGTPCAGYVMFSERARAAIEDTTSSSFAGDLKKWLAIAEGYEQGRAGYHATMPTDSLLHNVEVMKESLRVGLDELTARQRELGEKVRGLLTARGFRSVAAQGWQSPTVVVVHTDDPELASAAKFKQAGVQAAAGVPLMIDEPADYQAFRLGLFGLDKWADVDGTVDRLATALDRLGIKAG</sequence>
<feature type="modified residue" description="N6-(pyridoxal phosphate)lysine" evidence="5">
    <location>
        <position position="197"/>
    </location>
</feature>
<evidence type="ECO:0000259" key="6">
    <source>
        <dbReference type="Pfam" id="PF00266"/>
    </source>
</evidence>
<keyword evidence="3 5" id="KW-0663">Pyridoxal phosphate</keyword>
<dbReference type="PANTHER" id="PTHR21152">
    <property type="entry name" value="AMINOTRANSFERASE CLASS V"/>
    <property type="match status" value="1"/>
</dbReference>
<dbReference type="EMBL" id="NMVO01000012">
    <property type="protein sequence ID" value="OYO14494.1"/>
    <property type="molecule type" value="Genomic_DNA"/>
</dbReference>
<dbReference type="InterPro" id="IPR015424">
    <property type="entry name" value="PyrdxlP-dep_Trfase"/>
</dbReference>
<gene>
    <name evidence="7" type="ORF">CGZ94_07820</name>
</gene>
<evidence type="ECO:0000256" key="3">
    <source>
        <dbReference type="ARBA" id="ARBA00022898"/>
    </source>
</evidence>
<dbReference type="Pfam" id="PF00266">
    <property type="entry name" value="Aminotran_5"/>
    <property type="match status" value="1"/>
</dbReference>
<dbReference type="GO" id="GO:0019265">
    <property type="term" value="P:glycine biosynthetic process, by transamination of glyoxylate"/>
    <property type="evidence" value="ECO:0007669"/>
    <property type="project" value="TreeGrafter"/>
</dbReference>
<dbReference type="GO" id="GO:0008453">
    <property type="term" value="F:alanine-glyoxylate transaminase activity"/>
    <property type="evidence" value="ECO:0007669"/>
    <property type="project" value="TreeGrafter"/>
</dbReference>
<dbReference type="OrthoDB" id="9766472at2"/>
<dbReference type="PIRSF" id="PIRSF000524">
    <property type="entry name" value="SPT"/>
    <property type="match status" value="1"/>
</dbReference>
<comment type="caution">
    <text evidence="7">The sequence shown here is derived from an EMBL/GenBank/DDBJ whole genome shotgun (WGS) entry which is preliminary data.</text>
</comment>
<dbReference type="SUPFAM" id="SSF53383">
    <property type="entry name" value="PLP-dependent transferases"/>
    <property type="match status" value="1"/>
</dbReference>
<keyword evidence="7" id="KW-0808">Transferase</keyword>
<keyword evidence="8" id="KW-1185">Reference proteome</keyword>
<dbReference type="InterPro" id="IPR000192">
    <property type="entry name" value="Aminotrans_V_dom"/>
</dbReference>
<accession>A0A255GNB8</accession>
<reference evidence="7 8" key="1">
    <citation type="submission" date="2017-07" db="EMBL/GenBank/DDBJ databases">
        <title>Draft whole genome sequences of clinical Proprionibacteriaceae strains.</title>
        <authorList>
            <person name="Bernier A.-M."/>
            <person name="Bernard K."/>
            <person name="Domingo M.-C."/>
        </authorList>
    </citation>
    <scope>NUCLEOTIDE SEQUENCE [LARGE SCALE GENOMIC DNA]</scope>
    <source>
        <strain evidence="7 8">NML 030167</strain>
    </source>
</reference>
<name>A0A255GNB8_9ACTN</name>
<evidence type="ECO:0000313" key="7">
    <source>
        <dbReference type="EMBL" id="OYO14494.1"/>
    </source>
</evidence>
<dbReference type="PANTHER" id="PTHR21152:SF40">
    <property type="entry name" value="ALANINE--GLYOXYLATE AMINOTRANSFERASE"/>
    <property type="match status" value="1"/>
</dbReference>
<proteinExistence type="inferred from homology"/>
<feature type="binding site" evidence="4">
    <location>
        <position position="348"/>
    </location>
    <ligand>
        <name>substrate</name>
    </ligand>
</feature>
<keyword evidence="7" id="KW-0032">Aminotransferase</keyword>
<dbReference type="InterPro" id="IPR024169">
    <property type="entry name" value="SP_NH2Trfase/AEP_transaminase"/>
</dbReference>
<dbReference type="Proteomes" id="UP000215896">
    <property type="component" value="Unassembled WGS sequence"/>
</dbReference>
<organism evidence="7 8">
    <name type="scientific">Enemella evansiae</name>
    <dbReference type="NCBI Taxonomy" id="2016499"/>
    <lineage>
        <taxon>Bacteria</taxon>
        <taxon>Bacillati</taxon>
        <taxon>Actinomycetota</taxon>
        <taxon>Actinomycetes</taxon>
        <taxon>Propionibacteriales</taxon>
        <taxon>Propionibacteriaceae</taxon>
        <taxon>Enemella</taxon>
    </lineage>
</organism>
<evidence type="ECO:0000256" key="5">
    <source>
        <dbReference type="PIRSR" id="PIRSR000524-50"/>
    </source>
</evidence>
<dbReference type="RefSeq" id="WP_094405281.1">
    <property type="nucleotide sequence ID" value="NZ_NMVO01000012.1"/>
</dbReference>
<evidence type="ECO:0000313" key="8">
    <source>
        <dbReference type="Proteomes" id="UP000215896"/>
    </source>
</evidence>
<dbReference type="GO" id="GO:0004760">
    <property type="term" value="F:L-serine-pyruvate transaminase activity"/>
    <property type="evidence" value="ECO:0007669"/>
    <property type="project" value="TreeGrafter"/>
</dbReference>
<comment type="cofactor">
    <cofactor evidence="1 5">
        <name>pyridoxal 5'-phosphate</name>
        <dbReference type="ChEBI" id="CHEBI:597326"/>
    </cofactor>
</comment>
<dbReference type="AlphaFoldDB" id="A0A255GNB8"/>
<dbReference type="Gene3D" id="3.90.1150.10">
    <property type="entry name" value="Aspartate Aminotransferase, domain 1"/>
    <property type="match status" value="1"/>
</dbReference>
<dbReference type="InterPro" id="IPR015422">
    <property type="entry name" value="PyrdxlP-dep_Trfase_small"/>
</dbReference>
<evidence type="ECO:0000256" key="2">
    <source>
        <dbReference type="ARBA" id="ARBA00009236"/>
    </source>
</evidence>
<comment type="similarity">
    <text evidence="2">Belongs to the class-V pyridoxal-phosphate-dependent aminotransferase family.</text>
</comment>
<evidence type="ECO:0000256" key="4">
    <source>
        <dbReference type="PIRSR" id="PIRSR000524-1"/>
    </source>
</evidence>
<feature type="domain" description="Aminotransferase class V" evidence="6">
    <location>
        <begin position="23"/>
        <end position="314"/>
    </location>
</feature>